<dbReference type="AlphaFoldDB" id="A0A6J4MT57"/>
<accession>A0A6J4MT57</accession>
<protein>
    <submittedName>
        <fullName evidence="1">Uncharacterized protein</fullName>
    </submittedName>
</protein>
<organism evidence="1">
    <name type="scientific">uncultured Gemmatimonadota bacterium</name>
    <dbReference type="NCBI Taxonomy" id="203437"/>
    <lineage>
        <taxon>Bacteria</taxon>
        <taxon>Pseudomonadati</taxon>
        <taxon>Gemmatimonadota</taxon>
        <taxon>environmental samples</taxon>
    </lineage>
</organism>
<reference evidence="1" key="1">
    <citation type="submission" date="2020-02" db="EMBL/GenBank/DDBJ databases">
        <authorList>
            <person name="Meier V. D."/>
        </authorList>
    </citation>
    <scope>NUCLEOTIDE SEQUENCE</scope>
    <source>
        <strain evidence="1">AVDCRST_MAG89</strain>
    </source>
</reference>
<name>A0A6J4MT57_9BACT</name>
<gene>
    <name evidence="1" type="ORF">AVDCRST_MAG89-4104</name>
</gene>
<feature type="non-terminal residue" evidence="1">
    <location>
        <position position="1"/>
    </location>
</feature>
<dbReference type="EMBL" id="CADCTV010000858">
    <property type="protein sequence ID" value="CAA9366079.1"/>
    <property type="molecule type" value="Genomic_DNA"/>
</dbReference>
<sequence>KIVGARAILYEKLKIDPDEDGTWIEVAITGIGFDVLGDPVQELWLPREGDTEQLRFAIAPREAGVAVLRVLLYHKNNVVQTYRLAALVAGSADSPAPPDAATRLAEALGVPSEDVQDEGWLARMEFSSVSGTDGIATRTPRAVSIVANDIAGTPVVTVKTAGD</sequence>
<proteinExistence type="predicted"/>
<evidence type="ECO:0000313" key="1">
    <source>
        <dbReference type="EMBL" id="CAA9366079.1"/>
    </source>
</evidence>